<protein>
    <recommendedName>
        <fullName evidence="2">D-aminoacyl-tRNA deacylase</fullName>
        <shortName evidence="2">DTD</shortName>
        <ecNumber evidence="2">3.1.1.96</ecNumber>
    </recommendedName>
    <alternativeName>
        <fullName evidence="2">Gly-tRNA(Ala) deacylase</fullName>
        <ecNumber evidence="2">3.1.1.-</ecNumber>
    </alternativeName>
</protein>
<evidence type="ECO:0000313" key="3">
    <source>
        <dbReference type="EMBL" id="QDY65346.1"/>
    </source>
</evidence>
<dbReference type="Pfam" id="PF02580">
    <property type="entry name" value="Tyr_Deacylase"/>
    <property type="match status" value="1"/>
</dbReference>
<dbReference type="PANTHER" id="PTHR10472">
    <property type="entry name" value="D-TYROSYL-TRNA TYR DEACYLASE"/>
    <property type="match status" value="1"/>
</dbReference>
<feature type="short sequence motif" description="Gly-cisPro motif, important for rejection of L-amino acids" evidence="2">
    <location>
        <begin position="133"/>
        <end position="134"/>
    </location>
</feature>
<comment type="subunit">
    <text evidence="2">Homodimer.</text>
</comment>
<evidence type="ECO:0000313" key="4">
    <source>
        <dbReference type="Proteomes" id="UP000320717"/>
    </source>
</evidence>
<dbReference type="InterPro" id="IPR023509">
    <property type="entry name" value="DTD-like_sf"/>
</dbReference>
<keyword evidence="2" id="KW-0820">tRNA-binding</keyword>
<dbReference type="InterPro" id="IPR003732">
    <property type="entry name" value="Daa-tRNA_deacyls_DTD"/>
</dbReference>
<dbReference type="HAMAP" id="MF_00518">
    <property type="entry name" value="Deacylase_Dtd"/>
    <property type="match status" value="1"/>
</dbReference>
<comment type="subcellular location">
    <subcellularLocation>
        <location evidence="2">Cytoplasm</location>
    </subcellularLocation>
</comment>
<comment type="catalytic activity">
    <reaction evidence="2">
        <text>glycyl-tRNA(Ala) + H2O = tRNA(Ala) + glycine + H(+)</text>
        <dbReference type="Rhea" id="RHEA:53744"/>
        <dbReference type="Rhea" id="RHEA-COMP:9657"/>
        <dbReference type="Rhea" id="RHEA-COMP:13640"/>
        <dbReference type="ChEBI" id="CHEBI:15377"/>
        <dbReference type="ChEBI" id="CHEBI:15378"/>
        <dbReference type="ChEBI" id="CHEBI:57305"/>
        <dbReference type="ChEBI" id="CHEBI:78442"/>
        <dbReference type="ChEBI" id="CHEBI:78522"/>
    </reaction>
</comment>
<proteinExistence type="inferred from homology"/>
<keyword evidence="2 3" id="KW-0378">Hydrolase</keyword>
<dbReference type="EMBL" id="CP042260">
    <property type="protein sequence ID" value="QDY65346.1"/>
    <property type="molecule type" value="Genomic_DNA"/>
</dbReference>
<dbReference type="RefSeq" id="WP_146275180.1">
    <property type="nucleotide sequence ID" value="NZ_CP042260.1"/>
</dbReference>
<organism evidence="3 4">
    <name type="scientific">Glutamicibacter halophytocola</name>
    <dbReference type="NCBI Taxonomy" id="1933880"/>
    <lineage>
        <taxon>Bacteria</taxon>
        <taxon>Bacillati</taxon>
        <taxon>Actinomycetota</taxon>
        <taxon>Actinomycetes</taxon>
        <taxon>Micrococcales</taxon>
        <taxon>Micrococcaceae</taxon>
        <taxon>Glutamicibacter</taxon>
    </lineage>
</organism>
<name>A0ABX5Y652_9MICC</name>
<gene>
    <name evidence="2" type="primary">dtd</name>
    <name evidence="3" type="ORF">FQA45_02945</name>
</gene>
<dbReference type="NCBIfam" id="TIGR00256">
    <property type="entry name" value="D-aminoacyl-tRNA deacylase"/>
    <property type="match status" value="1"/>
</dbReference>
<comment type="similarity">
    <text evidence="1 2">Belongs to the DTD family.</text>
</comment>
<evidence type="ECO:0000256" key="2">
    <source>
        <dbReference type="HAMAP-Rule" id="MF_00518"/>
    </source>
</evidence>
<sequence>MRAVVQVASTARVEVEGEIVGQLDSPGLVILLGVTHDDDQAIARKVAEKIWRLRIMEDETSAAGNQAPLLVISQFTLYGSVRKGRRPSWSNAAPSPVSEPLYEYFVQYLRELGSHVETGRFGAMMDVSLTNTGPFTMIVDSADLA</sequence>
<dbReference type="GO" id="GO:0051499">
    <property type="term" value="F:D-aminoacyl-tRNA deacylase activity"/>
    <property type="evidence" value="ECO:0007669"/>
    <property type="project" value="UniProtKB-EC"/>
</dbReference>
<dbReference type="EC" id="3.1.1.96" evidence="2"/>
<keyword evidence="2" id="KW-0694">RNA-binding</keyword>
<keyword evidence="2" id="KW-0963">Cytoplasm</keyword>
<dbReference type="PANTHER" id="PTHR10472:SF5">
    <property type="entry name" value="D-AMINOACYL-TRNA DEACYLASE 1"/>
    <property type="match status" value="1"/>
</dbReference>
<comment type="catalytic activity">
    <reaction evidence="2">
        <text>a D-aminoacyl-tRNA + H2O = a tRNA + a D-alpha-amino acid + H(+)</text>
        <dbReference type="Rhea" id="RHEA:13953"/>
        <dbReference type="Rhea" id="RHEA-COMP:10123"/>
        <dbReference type="Rhea" id="RHEA-COMP:10124"/>
        <dbReference type="ChEBI" id="CHEBI:15377"/>
        <dbReference type="ChEBI" id="CHEBI:15378"/>
        <dbReference type="ChEBI" id="CHEBI:59871"/>
        <dbReference type="ChEBI" id="CHEBI:78442"/>
        <dbReference type="ChEBI" id="CHEBI:79333"/>
        <dbReference type="EC" id="3.1.1.96"/>
    </reaction>
</comment>
<reference evidence="3 4" key="1">
    <citation type="submission" date="2019-07" db="EMBL/GenBank/DDBJ databases">
        <title>Complete Genome Sequence of drought tolerant Plant Growth-Promoting Rhizobacterium Glutamicibacter halophytocola DR408.</title>
        <authorList>
            <person name="Nishu S.D."/>
            <person name="Lee T.K."/>
        </authorList>
    </citation>
    <scope>NUCLEOTIDE SEQUENCE [LARGE SCALE GENOMIC DNA]</scope>
    <source>
        <strain evidence="3 4">DR408</strain>
    </source>
</reference>
<dbReference type="EC" id="3.1.1.-" evidence="2"/>
<dbReference type="Gene3D" id="3.50.80.10">
    <property type="entry name" value="D-tyrosyl-tRNA(Tyr) deacylase"/>
    <property type="match status" value="1"/>
</dbReference>
<comment type="domain">
    <text evidence="2">A Gly-cisPro motif from one monomer fits into the active site of the other monomer to allow specific chiral rejection of L-amino acids.</text>
</comment>
<dbReference type="Proteomes" id="UP000320717">
    <property type="component" value="Chromosome"/>
</dbReference>
<evidence type="ECO:0000256" key="1">
    <source>
        <dbReference type="ARBA" id="ARBA00009673"/>
    </source>
</evidence>
<accession>A0ABX5Y652</accession>
<keyword evidence="4" id="KW-1185">Reference proteome</keyword>
<comment type="function">
    <text evidence="2">An aminoacyl-tRNA editing enzyme that deacylates mischarged D-aminoacyl-tRNAs. Also deacylates mischarged glycyl-tRNA(Ala), protecting cells against glycine mischarging by AlaRS. Acts via tRNA-based rather than protein-based catalysis; rejects L-amino acids rather than detecting D-amino acids in the active site. By recycling D-aminoacyl-tRNA to D-amino acids and free tRNA molecules, this enzyme counteracts the toxicity associated with the formation of D-aminoacyl-tRNA entities in vivo and helps enforce protein L-homochirality.</text>
</comment>
<dbReference type="SUPFAM" id="SSF69500">
    <property type="entry name" value="DTD-like"/>
    <property type="match status" value="1"/>
</dbReference>